<reference evidence="2 3" key="1">
    <citation type="submission" date="2023-01" db="EMBL/GenBank/DDBJ databases">
        <title>Analysis of 21 Apiospora genomes using comparative genomics revels a genus with tremendous synthesis potential of carbohydrate active enzymes and secondary metabolites.</title>
        <authorList>
            <person name="Sorensen T."/>
        </authorList>
    </citation>
    <scope>NUCLEOTIDE SEQUENCE [LARGE SCALE GENOMIC DNA]</scope>
    <source>
        <strain evidence="2 3">CBS 135458</strain>
    </source>
</reference>
<gene>
    <name evidence="2" type="ORF">PG994_010745</name>
</gene>
<sequence>MSDSSPTSEALLPEDTTTMTDDSPTQEHSVPLPRETCLICHEDSYLPELLALGCSHIYHPECITKCQLEKLLDTVPDRYERLIRLIEAICNNQASLRSLLDPTDGTDRSDYDTWQLLDRQEKADKGKFYYCRTDRPRPSAAARASVRESGHRMTVYREQTETEVVEDDGGAKTTTPIYQHHLRQRARVTRAELAYACDMDDLAHLDLVVFGRGGAAYRLWYEMELRGLKQRKDELSRYGERPMLGAPTLYFDWLCAFERLWYRTRAMDIQWEMAAAAEQQPQKTEQERAAEVGGLRQELDDLMVEHSDRVVCLVRVRESMTAEWELMKQREEIQQPV</sequence>
<evidence type="ECO:0000313" key="3">
    <source>
        <dbReference type="Proteomes" id="UP001480595"/>
    </source>
</evidence>
<protein>
    <recommendedName>
        <fullName evidence="4">RING-type domain-containing protein</fullName>
    </recommendedName>
</protein>
<feature type="region of interest" description="Disordered" evidence="1">
    <location>
        <begin position="1"/>
        <end position="30"/>
    </location>
</feature>
<dbReference type="SUPFAM" id="SSF57850">
    <property type="entry name" value="RING/U-box"/>
    <property type="match status" value="1"/>
</dbReference>
<keyword evidence="3" id="KW-1185">Reference proteome</keyword>
<accession>A0ABR1TQT4</accession>
<comment type="caution">
    <text evidence="2">The sequence shown here is derived from an EMBL/GenBank/DDBJ whole genome shotgun (WGS) entry which is preliminary data.</text>
</comment>
<evidence type="ECO:0000313" key="2">
    <source>
        <dbReference type="EMBL" id="KAK8049015.1"/>
    </source>
</evidence>
<evidence type="ECO:0008006" key="4">
    <source>
        <dbReference type="Google" id="ProtNLM"/>
    </source>
</evidence>
<feature type="compositionally biased region" description="Polar residues" evidence="1">
    <location>
        <begin position="15"/>
        <end position="28"/>
    </location>
</feature>
<dbReference type="RefSeq" id="XP_066711264.1">
    <property type="nucleotide sequence ID" value="XM_066862154.1"/>
</dbReference>
<proteinExistence type="predicted"/>
<dbReference type="GeneID" id="92095217"/>
<dbReference type="Proteomes" id="UP001480595">
    <property type="component" value="Unassembled WGS sequence"/>
</dbReference>
<organism evidence="2 3">
    <name type="scientific">Apiospora phragmitis</name>
    <dbReference type="NCBI Taxonomy" id="2905665"/>
    <lineage>
        <taxon>Eukaryota</taxon>
        <taxon>Fungi</taxon>
        <taxon>Dikarya</taxon>
        <taxon>Ascomycota</taxon>
        <taxon>Pezizomycotina</taxon>
        <taxon>Sordariomycetes</taxon>
        <taxon>Xylariomycetidae</taxon>
        <taxon>Amphisphaeriales</taxon>
        <taxon>Apiosporaceae</taxon>
        <taxon>Apiospora</taxon>
    </lineage>
</organism>
<evidence type="ECO:0000256" key="1">
    <source>
        <dbReference type="SAM" id="MobiDB-lite"/>
    </source>
</evidence>
<dbReference type="EMBL" id="JAQQWL010000011">
    <property type="protein sequence ID" value="KAK8049015.1"/>
    <property type="molecule type" value="Genomic_DNA"/>
</dbReference>
<name>A0ABR1TQT4_9PEZI</name>